<evidence type="ECO:0000256" key="1">
    <source>
        <dbReference type="ARBA" id="ARBA00003408"/>
    </source>
</evidence>
<dbReference type="RefSeq" id="WP_349139262.1">
    <property type="nucleotide sequence ID" value="NZ_JBBMFT010000001.1"/>
</dbReference>
<protein>
    <recommendedName>
        <fullName evidence="4">Probable multidrug resistance protein NorM</fullName>
    </recommendedName>
    <alternativeName>
        <fullName evidence="12">Multidrug-efflux transporter</fullName>
    </alternativeName>
</protein>
<evidence type="ECO:0000313" key="15">
    <source>
        <dbReference type="Proteomes" id="UP001440599"/>
    </source>
</evidence>
<feature type="transmembrane region" description="Helical" evidence="13">
    <location>
        <begin position="55"/>
        <end position="76"/>
    </location>
</feature>
<feature type="transmembrane region" description="Helical" evidence="13">
    <location>
        <begin position="318"/>
        <end position="345"/>
    </location>
</feature>
<keyword evidence="5" id="KW-0813">Transport</keyword>
<accession>A0ABV1ELW4</accession>
<organism evidence="14 15">
    <name type="scientific">Flavonifractor hominis</name>
    <dbReference type="NCBI Taxonomy" id="3133178"/>
    <lineage>
        <taxon>Bacteria</taxon>
        <taxon>Bacillati</taxon>
        <taxon>Bacillota</taxon>
        <taxon>Clostridia</taxon>
        <taxon>Eubacteriales</taxon>
        <taxon>Oscillospiraceae</taxon>
        <taxon>Flavonifractor</taxon>
    </lineage>
</organism>
<keyword evidence="6" id="KW-0050">Antiport</keyword>
<dbReference type="PIRSF" id="PIRSF006603">
    <property type="entry name" value="DinF"/>
    <property type="match status" value="1"/>
</dbReference>
<keyword evidence="9 13" id="KW-1133">Transmembrane helix</keyword>
<evidence type="ECO:0000313" key="14">
    <source>
        <dbReference type="EMBL" id="MEQ2455596.1"/>
    </source>
</evidence>
<name>A0ABV1ELW4_9FIRM</name>
<dbReference type="PANTHER" id="PTHR43298">
    <property type="entry name" value="MULTIDRUG RESISTANCE PROTEIN NORM-RELATED"/>
    <property type="match status" value="1"/>
</dbReference>
<evidence type="ECO:0000256" key="3">
    <source>
        <dbReference type="ARBA" id="ARBA00010199"/>
    </source>
</evidence>
<feature type="transmembrane region" description="Helical" evidence="13">
    <location>
        <begin position="258"/>
        <end position="279"/>
    </location>
</feature>
<comment type="subcellular location">
    <subcellularLocation>
        <location evidence="2">Cell membrane</location>
        <topology evidence="2">Multi-pass membrane protein</topology>
    </subcellularLocation>
</comment>
<dbReference type="Proteomes" id="UP001440599">
    <property type="component" value="Unassembled WGS sequence"/>
</dbReference>
<evidence type="ECO:0000256" key="12">
    <source>
        <dbReference type="ARBA" id="ARBA00031636"/>
    </source>
</evidence>
<evidence type="ECO:0000256" key="6">
    <source>
        <dbReference type="ARBA" id="ARBA00022449"/>
    </source>
</evidence>
<feature type="transmembrane region" description="Helical" evidence="13">
    <location>
        <begin position="285"/>
        <end position="306"/>
    </location>
</feature>
<dbReference type="EMBL" id="JBBMFT010000001">
    <property type="protein sequence ID" value="MEQ2455596.1"/>
    <property type="molecule type" value="Genomic_DNA"/>
</dbReference>
<dbReference type="InterPro" id="IPR050222">
    <property type="entry name" value="MATE_MdtK"/>
</dbReference>
<dbReference type="InterPro" id="IPR002528">
    <property type="entry name" value="MATE_fam"/>
</dbReference>
<dbReference type="InterPro" id="IPR048279">
    <property type="entry name" value="MdtK-like"/>
</dbReference>
<evidence type="ECO:0000256" key="2">
    <source>
        <dbReference type="ARBA" id="ARBA00004651"/>
    </source>
</evidence>
<evidence type="ECO:0000256" key="8">
    <source>
        <dbReference type="ARBA" id="ARBA00022692"/>
    </source>
</evidence>
<reference evidence="14 15" key="1">
    <citation type="submission" date="2024-03" db="EMBL/GenBank/DDBJ databases">
        <title>Human intestinal bacterial collection.</title>
        <authorList>
            <person name="Pauvert C."/>
            <person name="Hitch T.C.A."/>
            <person name="Clavel T."/>
        </authorList>
    </citation>
    <scope>NUCLEOTIDE SEQUENCE [LARGE SCALE GENOMIC DNA]</scope>
    <source>
        <strain evidence="14 15">CLA-AP-H34</strain>
    </source>
</reference>
<feature type="transmembrane region" description="Helical" evidence="13">
    <location>
        <begin position="96"/>
        <end position="118"/>
    </location>
</feature>
<comment type="caution">
    <text evidence="14">The sequence shown here is derived from an EMBL/GenBank/DDBJ whole genome shotgun (WGS) entry which is preliminary data.</text>
</comment>
<evidence type="ECO:0000256" key="11">
    <source>
        <dbReference type="ARBA" id="ARBA00023136"/>
    </source>
</evidence>
<feature type="transmembrane region" description="Helical" evidence="13">
    <location>
        <begin position="195"/>
        <end position="216"/>
    </location>
</feature>
<comment type="similarity">
    <text evidence="3">Belongs to the multi antimicrobial extrusion (MATE) (TC 2.A.66.1) family.</text>
</comment>
<keyword evidence="10" id="KW-0406">Ion transport</keyword>
<feature type="transmembrane region" description="Helical" evidence="13">
    <location>
        <begin position="162"/>
        <end position="183"/>
    </location>
</feature>
<evidence type="ECO:0000256" key="7">
    <source>
        <dbReference type="ARBA" id="ARBA00022475"/>
    </source>
</evidence>
<sequence length="451" mass="48410">MNENKMAVMPVRRLLLNMSWPMMLSMLIQGLYNLVDSMFVARLSGDSFVALSLVYPVQTLMIAICVGVGVGFNSLLSRRLGERRRAEADQVTANGYFLYLVCWLVFLTLGVSLARPFLRIFSDVPQVVTYGSQYLAIVTGASLGVCMQFAGERTLQATGNTVGPMIIQGIGAVINLILDPVLIFGLGPFPRLEVAGAAIATVLGQLVGMTVGLVMVRRTTAVTLTFRGFRPSLPILADMLRVGIPAAMMQALTTVMNLGMNLILPLFTSFGVFILGAYFKLQSFLFMPLYGITNALVPIVSFNYGGRDRQRITGTIRFALGLALVIMAAGTAVMMLLPGPLLAIFDADADVLAAGIPALRMIALSFLCAGVSIVLCSSLQALGAANASLAISLLRQVVLLLPAALLLGALRPGLVWLAFPVAELLSCAVALLLYRRTTCTKLHWDDEKPTL</sequence>
<dbReference type="NCBIfam" id="TIGR00797">
    <property type="entry name" value="matE"/>
    <property type="match status" value="1"/>
</dbReference>
<proteinExistence type="inferred from homology"/>
<feature type="transmembrane region" description="Helical" evidence="13">
    <location>
        <begin position="130"/>
        <end position="150"/>
    </location>
</feature>
<evidence type="ECO:0000256" key="4">
    <source>
        <dbReference type="ARBA" id="ARBA00020268"/>
    </source>
</evidence>
<keyword evidence="11 13" id="KW-0472">Membrane</keyword>
<dbReference type="Pfam" id="PF01554">
    <property type="entry name" value="MatE"/>
    <property type="match status" value="2"/>
</dbReference>
<feature type="transmembrane region" description="Helical" evidence="13">
    <location>
        <begin position="414"/>
        <end position="434"/>
    </location>
</feature>
<evidence type="ECO:0000256" key="9">
    <source>
        <dbReference type="ARBA" id="ARBA00022989"/>
    </source>
</evidence>
<feature type="transmembrane region" description="Helical" evidence="13">
    <location>
        <begin position="351"/>
        <end position="375"/>
    </location>
</feature>
<evidence type="ECO:0000256" key="5">
    <source>
        <dbReference type="ARBA" id="ARBA00022448"/>
    </source>
</evidence>
<evidence type="ECO:0000256" key="13">
    <source>
        <dbReference type="SAM" id="Phobius"/>
    </source>
</evidence>
<gene>
    <name evidence="14" type="ORF">WMO45_03600</name>
</gene>
<keyword evidence="7" id="KW-1003">Cell membrane</keyword>
<keyword evidence="8 13" id="KW-0812">Transmembrane</keyword>
<keyword evidence="15" id="KW-1185">Reference proteome</keyword>
<dbReference type="PANTHER" id="PTHR43298:SF2">
    <property type="entry name" value="FMN_FAD EXPORTER YEEO-RELATED"/>
    <property type="match status" value="1"/>
</dbReference>
<comment type="function">
    <text evidence="1">Multidrug efflux pump.</text>
</comment>
<feature type="transmembrane region" description="Helical" evidence="13">
    <location>
        <begin position="387"/>
        <end position="408"/>
    </location>
</feature>
<evidence type="ECO:0000256" key="10">
    <source>
        <dbReference type="ARBA" id="ARBA00023065"/>
    </source>
</evidence>
<feature type="transmembrane region" description="Helical" evidence="13">
    <location>
        <begin position="14"/>
        <end position="35"/>
    </location>
</feature>